<accession>A0A3S0AP79</accession>
<dbReference type="RefSeq" id="WP_126141876.1">
    <property type="nucleotide sequence ID" value="NZ_RXHU01000039.1"/>
</dbReference>
<dbReference type="OrthoDB" id="2454959at2"/>
<keyword evidence="2" id="KW-1185">Reference proteome</keyword>
<dbReference type="EMBL" id="RXHU01000039">
    <property type="protein sequence ID" value="RTE09100.1"/>
    <property type="molecule type" value="Genomic_DNA"/>
</dbReference>
<dbReference type="AlphaFoldDB" id="A0A3S0AP79"/>
<sequence>MSKETLATVEKVRGGFQLDSQIPVTQLARSTAWKGSLAKFSMLQILDRNQTAAIVLTPEAFRAVLTYIDEIEEELESAQVEMLLKAREGMENWESGEELARKAKQSFLERQELLRGLLDGNQQ</sequence>
<protein>
    <submittedName>
        <fullName evidence="1">Uncharacterized protein</fullName>
    </submittedName>
</protein>
<evidence type="ECO:0000313" key="1">
    <source>
        <dbReference type="EMBL" id="RTE09100.1"/>
    </source>
</evidence>
<evidence type="ECO:0000313" key="2">
    <source>
        <dbReference type="Proteomes" id="UP000276128"/>
    </source>
</evidence>
<gene>
    <name evidence="1" type="ORF">EJQ19_14120</name>
</gene>
<organism evidence="1 2">
    <name type="scientific">Paenibacillus whitsoniae</name>
    <dbReference type="NCBI Taxonomy" id="2496558"/>
    <lineage>
        <taxon>Bacteria</taxon>
        <taxon>Bacillati</taxon>
        <taxon>Bacillota</taxon>
        <taxon>Bacilli</taxon>
        <taxon>Bacillales</taxon>
        <taxon>Paenibacillaceae</taxon>
        <taxon>Paenibacillus</taxon>
    </lineage>
</organism>
<dbReference type="Proteomes" id="UP000276128">
    <property type="component" value="Unassembled WGS sequence"/>
</dbReference>
<comment type="caution">
    <text evidence="1">The sequence shown here is derived from an EMBL/GenBank/DDBJ whole genome shotgun (WGS) entry which is preliminary data.</text>
</comment>
<name>A0A3S0AP79_9BACL</name>
<proteinExistence type="predicted"/>
<reference evidence="1 2" key="1">
    <citation type="submission" date="2018-12" db="EMBL/GenBank/DDBJ databases">
        <title>Bacillus ochoae sp. nov., Paenibacillus whitsoniae sp. nov., Paenibacillus spiritus sp. nov. Isolated from the Mars Exploration Rover during spacecraft assembly.</title>
        <authorList>
            <person name="Seuylemezian A."/>
            <person name="Vaishampayan P."/>
        </authorList>
    </citation>
    <scope>NUCLEOTIDE SEQUENCE [LARGE SCALE GENOMIC DNA]</scope>
    <source>
        <strain evidence="1 2">MER 54</strain>
    </source>
</reference>